<sequence length="32" mass="3444">MLDTSNGSQEATGLRTKNDIISNSSNLTKALY</sequence>
<dbReference type="RefSeq" id="XP_001587460.1">
    <property type="nucleotide sequence ID" value="XM_001587410.1"/>
</dbReference>
<feature type="region of interest" description="Disordered" evidence="1">
    <location>
        <begin position="1"/>
        <end position="32"/>
    </location>
</feature>
<keyword evidence="3" id="KW-1185">Reference proteome</keyword>
<dbReference type="EMBL" id="CH476638">
    <property type="protein sequence ID" value="EDN95574.1"/>
    <property type="molecule type" value="Genomic_DNA"/>
</dbReference>
<dbReference type="InParanoid" id="A7F1I2"/>
<evidence type="ECO:0000256" key="1">
    <source>
        <dbReference type="SAM" id="MobiDB-lite"/>
    </source>
</evidence>
<accession>A7F1I2</accession>
<feature type="compositionally biased region" description="Polar residues" evidence="1">
    <location>
        <begin position="19"/>
        <end position="32"/>
    </location>
</feature>
<organism evidence="2 3">
    <name type="scientific">Sclerotinia sclerotiorum (strain ATCC 18683 / 1980 / Ss-1)</name>
    <name type="common">White mold</name>
    <name type="synonym">Whetzelinia sclerotiorum</name>
    <dbReference type="NCBI Taxonomy" id="665079"/>
    <lineage>
        <taxon>Eukaryota</taxon>
        <taxon>Fungi</taxon>
        <taxon>Dikarya</taxon>
        <taxon>Ascomycota</taxon>
        <taxon>Pezizomycotina</taxon>
        <taxon>Leotiomycetes</taxon>
        <taxon>Helotiales</taxon>
        <taxon>Sclerotiniaceae</taxon>
        <taxon>Sclerotinia</taxon>
    </lineage>
</organism>
<evidence type="ECO:0000313" key="3">
    <source>
        <dbReference type="Proteomes" id="UP000001312"/>
    </source>
</evidence>
<reference evidence="3" key="1">
    <citation type="journal article" date="2011" name="PLoS Genet.">
        <title>Genomic analysis of the necrotrophic fungal pathogens Sclerotinia sclerotiorum and Botrytis cinerea.</title>
        <authorList>
            <person name="Amselem J."/>
            <person name="Cuomo C.A."/>
            <person name="van Kan J.A."/>
            <person name="Viaud M."/>
            <person name="Benito E.P."/>
            <person name="Couloux A."/>
            <person name="Coutinho P.M."/>
            <person name="de Vries R.P."/>
            <person name="Dyer P.S."/>
            <person name="Fillinger S."/>
            <person name="Fournier E."/>
            <person name="Gout L."/>
            <person name="Hahn M."/>
            <person name="Kohn L."/>
            <person name="Lapalu N."/>
            <person name="Plummer K.M."/>
            <person name="Pradier J.M."/>
            <person name="Quevillon E."/>
            <person name="Sharon A."/>
            <person name="Simon A."/>
            <person name="ten Have A."/>
            <person name="Tudzynski B."/>
            <person name="Tudzynski P."/>
            <person name="Wincker P."/>
            <person name="Andrew M."/>
            <person name="Anthouard V."/>
            <person name="Beever R.E."/>
            <person name="Beffa R."/>
            <person name="Benoit I."/>
            <person name="Bouzid O."/>
            <person name="Brault B."/>
            <person name="Chen Z."/>
            <person name="Choquer M."/>
            <person name="Collemare J."/>
            <person name="Cotton P."/>
            <person name="Danchin E.G."/>
            <person name="Da Silva C."/>
            <person name="Gautier A."/>
            <person name="Giraud C."/>
            <person name="Giraud T."/>
            <person name="Gonzalez C."/>
            <person name="Grossetete S."/>
            <person name="Guldener U."/>
            <person name="Henrissat B."/>
            <person name="Howlett B.J."/>
            <person name="Kodira C."/>
            <person name="Kretschmer M."/>
            <person name="Lappartient A."/>
            <person name="Leroch M."/>
            <person name="Levis C."/>
            <person name="Mauceli E."/>
            <person name="Neuveglise C."/>
            <person name="Oeser B."/>
            <person name="Pearson M."/>
            <person name="Poulain J."/>
            <person name="Poussereau N."/>
            <person name="Quesneville H."/>
            <person name="Rascle C."/>
            <person name="Schumacher J."/>
            <person name="Segurens B."/>
            <person name="Sexton A."/>
            <person name="Silva E."/>
            <person name="Sirven C."/>
            <person name="Soanes D.M."/>
            <person name="Talbot N.J."/>
            <person name="Templeton M."/>
            <person name="Yandava C."/>
            <person name="Yarden O."/>
            <person name="Zeng Q."/>
            <person name="Rollins J.A."/>
            <person name="Lebrun M.H."/>
            <person name="Dickman M."/>
        </authorList>
    </citation>
    <scope>NUCLEOTIDE SEQUENCE [LARGE SCALE GENOMIC DNA]</scope>
    <source>
        <strain evidence="3">ATCC 18683 / 1980 / Ss-1</strain>
    </source>
</reference>
<dbReference type="KEGG" id="ssl:SS1G_11452"/>
<feature type="compositionally biased region" description="Polar residues" evidence="1">
    <location>
        <begin position="1"/>
        <end position="11"/>
    </location>
</feature>
<protein>
    <submittedName>
        <fullName evidence="2">Uncharacterized protein</fullName>
    </submittedName>
</protein>
<dbReference type="Proteomes" id="UP000001312">
    <property type="component" value="Unassembled WGS sequence"/>
</dbReference>
<dbReference type="AlphaFoldDB" id="A7F1I2"/>
<dbReference type="GeneID" id="5483564"/>
<evidence type="ECO:0000313" key="2">
    <source>
        <dbReference type="EMBL" id="EDN95574.1"/>
    </source>
</evidence>
<gene>
    <name evidence="2" type="ORF">SS1G_11452</name>
</gene>
<proteinExistence type="predicted"/>
<name>A7F1I2_SCLS1</name>